<dbReference type="InterPro" id="IPR008808">
    <property type="entry name" value="Powdery_mildew-R_dom"/>
</dbReference>
<proteinExistence type="predicted"/>
<dbReference type="Pfam" id="PF05659">
    <property type="entry name" value="RPW8"/>
    <property type="match status" value="1"/>
</dbReference>
<accession>A0AA39W685</accession>
<reference evidence="2" key="1">
    <citation type="journal article" date="2022" name="Plant J.">
        <title>Strategies of tolerance reflected in two North American maple genomes.</title>
        <authorList>
            <person name="McEvoy S.L."/>
            <person name="Sezen U.U."/>
            <person name="Trouern-Trend A."/>
            <person name="McMahon S.M."/>
            <person name="Schaberg P.G."/>
            <person name="Yang J."/>
            <person name="Wegrzyn J.L."/>
            <person name="Swenson N.G."/>
        </authorList>
    </citation>
    <scope>NUCLEOTIDE SEQUENCE</scope>
    <source>
        <strain evidence="2">NS2018</strain>
    </source>
</reference>
<dbReference type="Proteomes" id="UP001168877">
    <property type="component" value="Unassembled WGS sequence"/>
</dbReference>
<feature type="domain" description="RPW8" evidence="1">
    <location>
        <begin position="1"/>
        <end position="129"/>
    </location>
</feature>
<evidence type="ECO:0000313" key="3">
    <source>
        <dbReference type="Proteomes" id="UP001168877"/>
    </source>
</evidence>
<protein>
    <recommendedName>
        <fullName evidence="1">RPW8 domain-containing protein</fullName>
    </recommendedName>
</protein>
<gene>
    <name evidence="2" type="ORF">LWI29_011530</name>
</gene>
<keyword evidence="3" id="KW-1185">Reference proteome</keyword>
<dbReference type="PROSITE" id="PS51153">
    <property type="entry name" value="RPW8"/>
    <property type="match status" value="1"/>
</dbReference>
<name>A0AA39W685_ACESA</name>
<comment type="caution">
    <text evidence="2">The sequence shown here is derived from an EMBL/GenBank/DDBJ whole genome shotgun (WGS) entry which is preliminary data.</text>
</comment>
<dbReference type="AlphaFoldDB" id="A0AA39W685"/>
<dbReference type="EMBL" id="JAUESC010000002">
    <property type="protein sequence ID" value="KAK0604048.1"/>
    <property type="molecule type" value="Genomic_DNA"/>
</dbReference>
<evidence type="ECO:0000313" key="2">
    <source>
        <dbReference type="EMBL" id="KAK0604048.1"/>
    </source>
</evidence>
<reference evidence="2" key="2">
    <citation type="submission" date="2023-06" db="EMBL/GenBank/DDBJ databases">
        <authorList>
            <person name="Swenson N.G."/>
            <person name="Wegrzyn J.L."/>
            <person name="Mcevoy S.L."/>
        </authorList>
    </citation>
    <scope>NUCLEOTIDE SEQUENCE</scope>
    <source>
        <strain evidence="2">NS2018</strain>
        <tissue evidence="2">Leaf</tissue>
    </source>
</reference>
<evidence type="ECO:0000259" key="1">
    <source>
        <dbReference type="PROSITE" id="PS51153"/>
    </source>
</evidence>
<organism evidence="2 3">
    <name type="scientific">Acer saccharum</name>
    <name type="common">Sugar maple</name>
    <dbReference type="NCBI Taxonomy" id="4024"/>
    <lineage>
        <taxon>Eukaryota</taxon>
        <taxon>Viridiplantae</taxon>
        <taxon>Streptophyta</taxon>
        <taxon>Embryophyta</taxon>
        <taxon>Tracheophyta</taxon>
        <taxon>Spermatophyta</taxon>
        <taxon>Magnoliopsida</taxon>
        <taxon>eudicotyledons</taxon>
        <taxon>Gunneridae</taxon>
        <taxon>Pentapetalae</taxon>
        <taxon>rosids</taxon>
        <taxon>malvids</taxon>
        <taxon>Sapindales</taxon>
        <taxon>Sapindaceae</taxon>
        <taxon>Hippocastanoideae</taxon>
        <taxon>Acereae</taxon>
        <taxon>Acer</taxon>
    </lineage>
</organism>
<sequence>MDENLVAGIVGAVAGVMTLFQQSIKEAKDQTKNFGPALDKLQDTMKLIAPKIEELDRMNQQHHANISEEEIRVFIKQLEKGKELVITCKAIPRWNKIKKRKYSKMLAELDSSLSSLLTIEFQAGQLVHN</sequence>